<evidence type="ECO:0000313" key="3">
    <source>
        <dbReference type="Proteomes" id="UP000246352"/>
    </source>
</evidence>
<keyword evidence="1" id="KW-0732">Signal</keyword>
<accession>A0A317PKJ6</accession>
<comment type="caution">
    <text evidence="2">The sequence shown here is derived from an EMBL/GenBank/DDBJ whole genome shotgun (WGS) entry which is preliminary data.</text>
</comment>
<dbReference type="Proteomes" id="UP000246352">
    <property type="component" value="Unassembled WGS sequence"/>
</dbReference>
<dbReference type="EMBL" id="QGTR01000004">
    <property type="protein sequence ID" value="PWV99119.1"/>
    <property type="molecule type" value="Genomic_DNA"/>
</dbReference>
<feature type="chain" id="PRO_5016326438" evidence="1">
    <location>
        <begin position="27"/>
        <end position="143"/>
    </location>
</feature>
<feature type="signal peptide" evidence="1">
    <location>
        <begin position="1"/>
        <end position="26"/>
    </location>
</feature>
<sequence>MILLCRASLALLLAGTAVGLASPAFADSLVAVSSTAMAITGDIELDDFGIVFENGESLVFDELVGDTFMVGGEQVGASVYSVRTPSDPELNQGNRLCGQGDVTYVAAWGDASDASLTIVAVFDTQDVPDGDDAMCASYTYAYP</sequence>
<organism evidence="2 3">
    <name type="scientific">Hoeflea marina</name>
    <dbReference type="NCBI Taxonomy" id="274592"/>
    <lineage>
        <taxon>Bacteria</taxon>
        <taxon>Pseudomonadati</taxon>
        <taxon>Pseudomonadota</taxon>
        <taxon>Alphaproteobacteria</taxon>
        <taxon>Hyphomicrobiales</taxon>
        <taxon>Rhizobiaceae</taxon>
        <taxon>Hoeflea</taxon>
    </lineage>
</organism>
<proteinExistence type="predicted"/>
<reference evidence="2 3" key="1">
    <citation type="submission" date="2018-05" db="EMBL/GenBank/DDBJ databases">
        <title>Genomic Encyclopedia of Type Strains, Phase IV (KMG-IV): sequencing the most valuable type-strain genomes for metagenomic binning, comparative biology and taxonomic classification.</title>
        <authorList>
            <person name="Goeker M."/>
        </authorList>
    </citation>
    <scope>NUCLEOTIDE SEQUENCE [LARGE SCALE GENOMIC DNA]</scope>
    <source>
        <strain evidence="2 3">DSM 16791</strain>
    </source>
</reference>
<protein>
    <submittedName>
        <fullName evidence="2">Uncharacterized protein</fullName>
    </submittedName>
</protein>
<dbReference type="AlphaFoldDB" id="A0A317PKJ6"/>
<keyword evidence="3" id="KW-1185">Reference proteome</keyword>
<dbReference type="RefSeq" id="WP_245415384.1">
    <property type="nucleotide sequence ID" value="NZ_QGTR01000004.1"/>
</dbReference>
<evidence type="ECO:0000313" key="2">
    <source>
        <dbReference type="EMBL" id="PWV99119.1"/>
    </source>
</evidence>
<evidence type="ECO:0000256" key="1">
    <source>
        <dbReference type="SAM" id="SignalP"/>
    </source>
</evidence>
<gene>
    <name evidence="2" type="ORF">DFR52_104411</name>
</gene>
<name>A0A317PKJ6_9HYPH</name>